<reference evidence="2" key="2">
    <citation type="journal article" date="2023" name="Nat. Commun.">
        <title>Cultivation of marine bacteria of the SAR202 clade.</title>
        <authorList>
            <person name="Lim Y."/>
            <person name="Seo J.H."/>
            <person name="Giovannoni S.J."/>
            <person name="Kang I."/>
            <person name="Cho J.C."/>
        </authorList>
    </citation>
    <scope>NUCLEOTIDE SEQUENCE</scope>
    <source>
        <strain evidence="2">JH1073</strain>
    </source>
</reference>
<reference evidence="3" key="3">
    <citation type="submission" date="2023-06" db="EMBL/GenBank/DDBJ databases">
        <title>Pangenomics reveal diversification of enzyme families and niche specialization in globally abundant SAR202 bacteria.</title>
        <authorList>
            <person name="Saw J.H.W."/>
        </authorList>
    </citation>
    <scope>NUCLEOTIDE SEQUENCE [LARGE SCALE GENOMIC DNA]</scope>
    <source>
        <strain evidence="3">JH1073</strain>
    </source>
</reference>
<dbReference type="AlphaFoldDB" id="A0AAJ5ZGR0"/>
<dbReference type="Proteomes" id="UP001321249">
    <property type="component" value="Unassembled WGS sequence"/>
</dbReference>
<name>A0AAJ5ZGR0_9CHLR</name>
<accession>A0AAJ5ZGR0</accession>
<evidence type="ECO:0000313" key="2">
    <source>
        <dbReference type="EMBL" id="WFG40630.1"/>
    </source>
</evidence>
<keyword evidence="3" id="KW-1185">Reference proteome</keyword>
<evidence type="ECO:0000313" key="3">
    <source>
        <dbReference type="Proteomes" id="UP001219901"/>
    </source>
</evidence>
<dbReference type="Proteomes" id="UP001219901">
    <property type="component" value="Chromosome"/>
</dbReference>
<protein>
    <submittedName>
        <fullName evidence="2">Uncharacterized protein</fullName>
    </submittedName>
</protein>
<proteinExistence type="predicted"/>
<organism evidence="2 3">
    <name type="scientific">Candidatus Lucifugimonas marina</name>
    <dbReference type="NCBI Taxonomy" id="3038979"/>
    <lineage>
        <taxon>Bacteria</taxon>
        <taxon>Bacillati</taxon>
        <taxon>Chloroflexota</taxon>
        <taxon>Dehalococcoidia</taxon>
        <taxon>SAR202 cluster</taxon>
        <taxon>Candidatus Lucifugimonadales</taxon>
        <taxon>Candidatus Lucifugimonadaceae</taxon>
        <taxon>Candidatus Lucifugimonas</taxon>
    </lineage>
</organism>
<evidence type="ECO:0000313" key="4">
    <source>
        <dbReference type="Proteomes" id="UP001321249"/>
    </source>
</evidence>
<gene>
    <name evidence="1" type="ORF">GKO46_05555</name>
    <name evidence="2" type="ORF">GKO48_13800</name>
</gene>
<dbReference type="EMBL" id="WMBE01000002">
    <property type="protein sequence ID" value="MDG0866539.1"/>
    <property type="molecule type" value="Genomic_DNA"/>
</dbReference>
<evidence type="ECO:0000313" key="1">
    <source>
        <dbReference type="EMBL" id="MDG0866539.1"/>
    </source>
</evidence>
<dbReference type="EMBL" id="CP046147">
    <property type="protein sequence ID" value="WFG40630.1"/>
    <property type="molecule type" value="Genomic_DNA"/>
</dbReference>
<sequence length="61" mass="6479">MVPPDGGDDGGVDLLDDIFADDESEESARLAAFADLEKLTMIEVAAETEAVLEELKIRQGG</sequence>
<reference evidence="3 4" key="1">
    <citation type="submission" date="2019-11" db="EMBL/GenBank/DDBJ databases">
        <authorList>
            <person name="Cho J.-C."/>
        </authorList>
    </citation>
    <scope>NUCLEOTIDE SEQUENCE [LARGE SCALE GENOMIC DNA]</scope>
    <source>
        <strain evidence="2 3">JH1073</strain>
        <strain evidence="1 4">JH702</strain>
    </source>
</reference>
<dbReference type="RefSeq" id="WP_342824042.1">
    <property type="nucleotide sequence ID" value="NZ_CP046146.1"/>
</dbReference>